<accession>A0A0J1B3G4</accession>
<dbReference type="InterPro" id="IPR036409">
    <property type="entry name" value="Aldolase_II/adducin_N_sf"/>
</dbReference>
<name>A0A0J1B3G4_RHOIS</name>
<dbReference type="GO" id="GO:0046872">
    <property type="term" value="F:metal ion binding"/>
    <property type="evidence" value="ECO:0007669"/>
    <property type="project" value="UniProtKB-KW"/>
</dbReference>
<evidence type="ECO:0000259" key="3">
    <source>
        <dbReference type="SMART" id="SM01007"/>
    </source>
</evidence>
<dbReference type="RefSeq" id="WP_047817499.1">
    <property type="nucleotide sequence ID" value="NZ_LECT01000055.1"/>
</dbReference>
<keyword evidence="1" id="KW-0479">Metal-binding</keyword>
<reference evidence="4" key="1">
    <citation type="submission" date="2015-05" db="EMBL/GenBank/DDBJ databases">
        <title>Permanent draft genome of Rhodopirellula islandicus K833.</title>
        <authorList>
            <person name="Kizina J."/>
            <person name="Richter M."/>
            <person name="Glockner F.O."/>
            <person name="Harder J."/>
        </authorList>
    </citation>
    <scope>NUCLEOTIDE SEQUENCE [LARGE SCALE GENOMIC DNA]</scope>
    <source>
        <strain evidence="4">K833</strain>
    </source>
</reference>
<dbReference type="Proteomes" id="UP000036367">
    <property type="component" value="Unassembled WGS sequence"/>
</dbReference>
<dbReference type="Gene3D" id="3.40.225.10">
    <property type="entry name" value="Class II aldolase/adducin N-terminal domain"/>
    <property type="match status" value="1"/>
</dbReference>
<dbReference type="PATRIC" id="fig|595434.4.peg.6413"/>
<dbReference type="GO" id="GO:0005829">
    <property type="term" value="C:cytosol"/>
    <property type="evidence" value="ECO:0007669"/>
    <property type="project" value="TreeGrafter"/>
</dbReference>
<dbReference type="PANTHER" id="PTHR22789">
    <property type="entry name" value="FUCULOSE PHOSPHATE ALDOLASE"/>
    <property type="match status" value="1"/>
</dbReference>
<sequence>MTTPSNLETMLELSHFLGDEQRHLAILGEGNTSTKVDDEIFLVKASGSCLQTLSPDDTVACRFDALLPTLKEQRLSDEEIEQRLLASRVDPTAKKPSIETLFHAYLLSLPEIAFVGHTHSIAINQILCSPMAETFAKRRLFPDEVVCCGARSVLVPYVDPGLRLSLEIREKTEAFQKETGALPRIILLQNHGVIAIGKTAGAVKAAMLMAHKAATIFVGAASLGGPTFMSEHDVLRIAGRTDEHYRQKALQL</sequence>
<protein>
    <submittedName>
        <fullName evidence="4">Class II aldolase/adducin family protein</fullName>
    </submittedName>
</protein>
<dbReference type="SUPFAM" id="SSF53639">
    <property type="entry name" value="AraD/HMP-PK domain-like"/>
    <property type="match status" value="1"/>
</dbReference>
<dbReference type="SMART" id="SM01007">
    <property type="entry name" value="Aldolase_II"/>
    <property type="match status" value="1"/>
</dbReference>
<dbReference type="InterPro" id="IPR001303">
    <property type="entry name" value="Aldolase_II/adducin_N"/>
</dbReference>
<evidence type="ECO:0000256" key="1">
    <source>
        <dbReference type="ARBA" id="ARBA00022723"/>
    </source>
</evidence>
<dbReference type="STRING" id="595434.RISK_006737"/>
<dbReference type="PANTHER" id="PTHR22789:SF0">
    <property type="entry name" value="3-OXO-TETRONATE 4-PHOSPHATE DECARBOXYLASE-RELATED"/>
    <property type="match status" value="1"/>
</dbReference>
<keyword evidence="2" id="KW-0456">Lyase</keyword>
<comment type="caution">
    <text evidence="4">The sequence shown here is derived from an EMBL/GenBank/DDBJ whole genome shotgun (WGS) entry which is preliminary data.</text>
</comment>
<dbReference type="GO" id="GO:0016832">
    <property type="term" value="F:aldehyde-lyase activity"/>
    <property type="evidence" value="ECO:0007669"/>
    <property type="project" value="TreeGrafter"/>
</dbReference>
<dbReference type="Pfam" id="PF00596">
    <property type="entry name" value="Aldolase_II"/>
    <property type="match status" value="1"/>
</dbReference>
<dbReference type="OrthoDB" id="9774430at2"/>
<organism evidence="4 5">
    <name type="scientific">Rhodopirellula islandica</name>
    <dbReference type="NCBI Taxonomy" id="595434"/>
    <lineage>
        <taxon>Bacteria</taxon>
        <taxon>Pseudomonadati</taxon>
        <taxon>Planctomycetota</taxon>
        <taxon>Planctomycetia</taxon>
        <taxon>Pirellulales</taxon>
        <taxon>Pirellulaceae</taxon>
        <taxon>Rhodopirellula</taxon>
    </lineage>
</organism>
<dbReference type="InterPro" id="IPR050197">
    <property type="entry name" value="Aldolase_class_II_sugar_metab"/>
</dbReference>
<evidence type="ECO:0000313" key="4">
    <source>
        <dbReference type="EMBL" id="KLU01168.1"/>
    </source>
</evidence>
<dbReference type="EMBL" id="LECT01000055">
    <property type="protein sequence ID" value="KLU01168.1"/>
    <property type="molecule type" value="Genomic_DNA"/>
</dbReference>
<evidence type="ECO:0000256" key="2">
    <source>
        <dbReference type="ARBA" id="ARBA00023239"/>
    </source>
</evidence>
<evidence type="ECO:0000313" key="5">
    <source>
        <dbReference type="Proteomes" id="UP000036367"/>
    </source>
</evidence>
<feature type="domain" description="Class II aldolase/adducin N-terminal" evidence="3">
    <location>
        <begin position="8"/>
        <end position="218"/>
    </location>
</feature>
<proteinExistence type="predicted"/>
<keyword evidence="5" id="KW-1185">Reference proteome</keyword>
<dbReference type="GO" id="GO:0019323">
    <property type="term" value="P:pentose catabolic process"/>
    <property type="evidence" value="ECO:0007669"/>
    <property type="project" value="TreeGrafter"/>
</dbReference>
<gene>
    <name evidence="4" type="ORF">RISK_006737</name>
</gene>
<dbReference type="AlphaFoldDB" id="A0A0J1B3G4"/>